<sequence>MAEDFIINTLFVPVSGSFLYCTFAFAIFFFSSCVQWPVASALLEEPVENSDKNRSILALATQSNEPITPSSPTDLCQIPSPPLSGNCASNGGCYIFYAQMGDAADFGGIAGMDNLCKLQFASKNPLPVGNATEYKALLMDESCTRSLTRNWVLHPNTNYLSYHTNQVMSSTDSNGMLRMPLQNPLYTPGETGVFTGIDASGPTWKAKVGETCDNWTSASSSNFGRTGASSGSSGTRFVDSGRTSCNPYRIYCVRI</sequence>
<dbReference type="EMBL" id="NPDY01000012">
    <property type="protein sequence ID" value="PJZ69118.1"/>
    <property type="molecule type" value="Genomic_DNA"/>
</dbReference>
<evidence type="ECO:0000256" key="1">
    <source>
        <dbReference type="SAM" id="Phobius"/>
    </source>
</evidence>
<dbReference type="Proteomes" id="UP000231962">
    <property type="component" value="Unassembled WGS sequence"/>
</dbReference>
<dbReference type="Proteomes" id="UP000231990">
    <property type="component" value="Unassembled WGS sequence"/>
</dbReference>
<name>A0A2M9ZM09_9LEPT</name>
<dbReference type="InterPro" id="IPR016186">
    <property type="entry name" value="C-type_lectin-like/link_sf"/>
</dbReference>
<accession>A0A2M9ZM09</accession>
<organism evidence="4 6">
    <name type="scientific">Leptospira perolatii</name>
    <dbReference type="NCBI Taxonomy" id="2023191"/>
    <lineage>
        <taxon>Bacteria</taxon>
        <taxon>Pseudomonadati</taxon>
        <taxon>Spirochaetota</taxon>
        <taxon>Spirochaetia</taxon>
        <taxon>Leptospirales</taxon>
        <taxon>Leptospiraceae</taxon>
        <taxon>Leptospira</taxon>
    </lineage>
</organism>
<keyword evidence="1" id="KW-0472">Membrane</keyword>
<dbReference type="InterPro" id="IPR011448">
    <property type="entry name" value="DUF1554"/>
</dbReference>
<gene>
    <name evidence="3" type="ORF">CH360_12635</name>
    <name evidence="4" type="ORF">CH373_11630</name>
</gene>
<comment type="caution">
    <text evidence="4">The sequence shown here is derived from an EMBL/GenBank/DDBJ whole genome shotgun (WGS) entry which is preliminary data.</text>
</comment>
<dbReference type="Gene3D" id="3.10.100.10">
    <property type="entry name" value="Mannose-Binding Protein A, subunit A"/>
    <property type="match status" value="1"/>
</dbReference>
<dbReference type="EMBL" id="NPDZ01000006">
    <property type="protein sequence ID" value="PJZ73138.1"/>
    <property type="molecule type" value="Genomic_DNA"/>
</dbReference>
<evidence type="ECO:0000313" key="4">
    <source>
        <dbReference type="EMBL" id="PJZ73138.1"/>
    </source>
</evidence>
<keyword evidence="1" id="KW-0812">Transmembrane</keyword>
<dbReference type="InterPro" id="IPR016187">
    <property type="entry name" value="CTDL_fold"/>
</dbReference>
<dbReference type="RefSeq" id="WP_100714409.1">
    <property type="nucleotide sequence ID" value="NZ_NPDY01000012.1"/>
</dbReference>
<dbReference type="Pfam" id="PF07588">
    <property type="entry name" value="DUF1554"/>
    <property type="match status" value="1"/>
</dbReference>
<evidence type="ECO:0000313" key="3">
    <source>
        <dbReference type="EMBL" id="PJZ69118.1"/>
    </source>
</evidence>
<keyword evidence="1" id="KW-1133">Transmembrane helix</keyword>
<protein>
    <recommendedName>
        <fullName evidence="2">DUF1554 domain-containing protein</fullName>
    </recommendedName>
</protein>
<dbReference type="SUPFAM" id="SSF56436">
    <property type="entry name" value="C-type lectin-like"/>
    <property type="match status" value="1"/>
</dbReference>
<proteinExistence type="predicted"/>
<evidence type="ECO:0000313" key="6">
    <source>
        <dbReference type="Proteomes" id="UP000231990"/>
    </source>
</evidence>
<feature type="transmembrane region" description="Helical" evidence="1">
    <location>
        <begin position="6"/>
        <end position="30"/>
    </location>
</feature>
<dbReference type="OrthoDB" id="344499at2"/>
<reference evidence="5 6" key="1">
    <citation type="submission" date="2017-07" db="EMBL/GenBank/DDBJ databases">
        <title>Leptospira spp. isolated from tropical soils.</title>
        <authorList>
            <person name="Thibeaux R."/>
            <person name="Iraola G."/>
            <person name="Ferres I."/>
            <person name="Bierque E."/>
            <person name="Girault D."/>
            <person name="Soupe-Gilbert M.-E."/>
            <person name="Picardeau M."/>
            <person name="Goarant C."/>
        </authorList>
    </citation>
    <scope>NUCLEOTIDE SEQUENCE [LARGE SCALE GENOMIC DNA]</scope>
    <source>
        <strain evidence="4 6">FH1-B-B1</strain>
        <strain evidence="3 5">FH1-B-C1</strain>
    </source>
</reference>
<keyword evidence="5" id="KW-1185">Reference proteome</keyword>
<dbReference type="AlphaFoldDB" id="A0A2M9ZM09"/>
<evidence type="ECO:0000313" key="5">
    <source>
        <dbReference type="Proteomes" id="UP000231962"/>
    </source>
</evidence>
<feature type="domain" description="DUF1554" evidence="2">
    <location>
        <begin position="103"/>
        <end position="229"/>
    </location>
</feature>
<evidence type="ECO:0000259" key="2">
    <source>
        <dbReference type="Pfam" id="PF07588"/>
    </source>
</evidence>